<keyword evidence="6" id="KW-1133">Transmembrane helix</keyword>
<comment type="caution">
    <text evidence="7">The sequence shown here is derived from an EMBL/GenBank/DDBJ whole genome shotgun (WGS) entry which is preliminary data.</text>
</comment>
<evidence type="ECO:0000256" key="2">
    <source>
        <dbReference type="ARBA" id="ARBA00022679"/>
    </source>
</evidence>
<evidence type="ECO:0000256" key="4">
    <source>
        <dbReference type="ARBA" id="ARBA00044042"/>
    </source>
</evidence>
<dbReference type="Gene3D" id="3.40.50.2000">
    <property type="entry name" value="Glycogen Phosphorylase B"/>
    <property type="match status" value="2"/>
</dbReference>
<comment type="catalytic activity">
    <reaction evidence="5">
        <text>an L-alpha-D-Hep-(1-&gt;5)-[alpha-Kdo-(2-&gt;4)]-alpha-Kdo-(2-&gt;6)-lipid A + ADP-L-glycero-beta-D-manno-heptose = an L-alpha-D-Hep-(1-&gt;3)-L-alpha-D-Hep-(1-&gt;5)-[alpha-Kdo-(2-&gt;4)]-alpha-Kdo-(2-&gt;6)-lipid A + ADP + H(+)</text>
        <dbReference type="Rhea" id="RHEA:74071"/>
        <dbReference type="ChEBI" id="CHEBI:15378"/>
        <dbReference type="ChEBI" id="CHEBI:61506"/>
        <dbReference type="ChEBI" id="CHEBI:193068"/>
        <dbReference type="ChEBI" id="CHEBI:193069"/>
        <dbReference type="ChEBI" id="CHEBI:456216"/>
        <dbReference type="EC" id="2.4.99.24"/>
    </reaction>
</comment>
<dbReference type="Proteomes" id="UP000295832">
    <property type="component" value="Unassembled WGS sequence"/>
</dbReference>
<name>A0A4R8HG73_9FIRM</name>
<evidence type="ECO:0000256" key="5">
    <source>
        <dbReference type="ARBA" id="ARBA00047503"/>
    </source>
</evidence>
<gene>
    <name evidence="7" type="ORF">C7959_101123</name>
</gene>
<keyword evidence="8" id="KW-1185">Reference proteome</keyword>
<dbReference type="RefSeq" id="WP_018248128.1">
    <property type="nucleotide sequence ID" value="NZ_SOEG01000001.1"/>
</dbReference>
<protein>
    <recommendedName>
        <fullName evidence="4">lipopolysaccharide heptosyltransferase II</fullName>
        <ecNumber evidence="4">2.4.99.24</ecNumber>
    </recommendedName>
</protein>
<keyword evidence="6" id="KW-0472">Membrane</keyword>
<keyword evidence="2 7" id="KW-0808">Transferase</keyword>
<dbReference type="InterPro" id="IPR051199">
    <property type="entry name" value="LPS_LOS_Heptosyltrfase"/>
</dbReference>
<sequence length="339" mass="38620">MNDYIKNAKRIILIDLLYLGDLIFATPFIRNLRKKYPKAQIDMIVNSNFFDIMEENPYLDNIYAYNKKWSIKESWQFARRLRKNKYELGLNLHGNWRTALLLKVVNPDYSVGYGAKGRGVWLDQELSFVEDKHMVETYLKFLEDLGFEDFDDQGIELAISQEANENMISFLKDHDLDSQDKLIGLNTGGSWPTKQWTEEGFAELGDKLQNQLKAKVIFFGGPGDVERVNKIVSLMNTNPIIATGKTTLKELAALAEKCDLFISGDTGPVHVAAAVGTPTIALFGPSDENKYRPYGKKHQVIENGIECRPCGHHHCPLKHHNCLEKISADEILDQIIDNR</sequence>
<dbReference type="PANTHER" id="PTHR30160:SF1">
    <property type="entry name" value="LIPOPOLYSACCHARIDE 1,2-N-ACETYLGLUCOSAMINETRANSFERASE-RELATED"/>
    <property type="match status" value="1"/>
</dbReference>
<dbReference type="GO" id="GO:0009244">
    <property type="term" value="P:lipopolysaccharide core region biosynthetic process"/>
    <property type="evidence" value="ECO:0007669"/>
    <property type="project" value="TreeGrafter"/>
</dbReference>
<dbReference type="EC" id="2.4.99.24" evidence="4"/>
<evidence type="ECO:0000256" key="3">
    <source>
        <dbReference type="ARBA" id="ARBA00043995"/>
    </source>
</evidence>
<evidence type="ECO:0000313" key="8">
    <source>
        <dbReference type="Proteomes" id="UP000295832"/>
    </source>
</evidence>
<dbReference type="InterPro" id="IPR011910">
    <property type="entry name" value="RfaF"/>
</dbReference>
<dbReference type="GO" id="GO:0005829">
    <property type="term" value="C:cytosol"/>
    <property type="evidence" value="ECO:0007669"/>
    <property type="project" value="TreeGrafter"/>
</dbReference>
<dbReference type="EMBL" id="SOEG01000001">
    <property type="protein sequence ID" value="TDX59236.1"/>
    <property type="molecule type" value="Genomic_DNA"/>
</dbReference>
<dbReference type="NCBIfam" id="TIGR02195">
    <property type="entry name" value="heptsyl_trn_II"/>
    <property type="match status" value="1"/>
</dbReference>
<keyword evidence="1" id="KW-0328">Glycosyltransferase</keyword>
<dbReference type="AlphaFoldDB" id="A0A4R8HG73"/>
<organism evidence="7 8">
    <name type="scientific">Orenia marismortui</name>
    <dbReference type="NCBI Taxonomy" id="46469"/>
    <lineage>
        <taxon>Bacteria</taxon>
        <taxon>Bacillati</taxon>
        <taxon>Bacillota</taxon>
        <taxon>Clostridia</taxon>
        <taxon>Halanaerobiales</taxon>
        <taxon>Halobacteroidaceae</taxon>
        <taxon>Orenia</taxon>
    </lineage>
</organism>
<dbReference type="PANTHER" id="PTHR30160">
    <property type="entry name" value="TETRAACYLDISACCHARIDE 4'-KINASE-RELATED"/>
    <property type="match status" value="1"/>
</dbReference>
<feature type="transmembrane region" description="Helical" evidence="6">
    <location>
        <begin position="12"/>
        <end position="29"/>
    </location>
</feature>
<dbReference type="GO" id="GO:0008713">
    <property type="term" value="F:ADP-heptose-lipopolysaccharide heptosyltransferase activity"/>
    <property type="evidence" value="ECO:0007669"/>
    <property type="project" value="UniProtKB-EC"/>
</dbReference>
<dbReference type="SUPFAM" id="SSF53756">
    <property type="entry name" value="UDP-Glycosyltransferase/glycogen phosphorylase"/>
    <property type="match status" value="1"/>
</dbReference>
<evidence type="ECO:0000256" key="6">
    <source>
        <dbReference type="SAM" id="Phobius"/>
    </source>
</evidence>
<comment type="similarity">
    <text evidence="3">Belongs to the glycosyltransferase 9 family.</text>
</comment>
<accession>A0A4R8HG73</accession>
<keyword evidence="6" id="KW-0812">Transmembrane</keyword>
<proteinExistence type="inferred from homology"/>
<dbReference type="Pfam" id="PF01075">
    <property type="entry name" value="Glyco_transf_9"/>
    <property type="match status" value="1"/>
</dbReference>
<reference evidence="7 8" key="1">
    <citation type="submission" date="2019-03" db="EMBL/GenBank/DDBJ databases">
        <title>Subsurface microbial communities from deep shales in Ohio and West Virginia, USA.</title>
        <authorList>
            <person name="Wrighton K."/>
        </authorList>
    </citation>
    <scope>NUCLEOTIDE SEQUENCE [LARGE SCALE GENOMIC DNA]</scope>
    <source>
        <strain evidence="7 8">MSL 6dP</strain>
    </source>
</reference>
<evidence type="ECO:0000256" key="1">
    <source>
        <dbReference type="ARBA" id="ARBA00022676"/>
    </source>
</evidence>
<dbReference type="STRING" id="926561.GCA_000379025_00930"/>
<dbReference type="InterPro" id="IPR002201">
    <property type="entry name" value="Glyco_trans_9"/>
</dbReference>
<evidence type="ECO:0000313" key="7">
    <source>
        <dbReference type="EMBL" id="TDX59236.1"/>
    </source>
</evidence>
<dbReference type="CDD" id="cd03789">
    <property type="entry name" value="GT9_LPS_heptosyltransferase"/>
    <property type="match status" value="1"/>
</dbReference>